<dbReference type="SUPFAM" id="SSF55486">
    <property type="entry name" value="Metalloproteases ('zincins'), catalytic domain"/>
    <property type="match status" value="1"/>
</dbReference>
<dbReference type="InterPro" id="IPR027268">
    <property type="entry name" value="Peptidase_M4/M1_CTD_sf"/>
</dbReference>
<protein>
    <recommendedName>
        <fullName evidence="3">Peptidase M1 membrane alanine aminopeptidase domain-containing protein</fullName>
    </recommendedName>
</protein>
<evidence type="ECO:0000313" key="2">
    <source>
        <dbReference type="Proteomes" id="UP000727962"/>
    </source>
</evidence>
<evidence type="ECO:0008006" key="3">
    <source>
        <dbReference type="Google" id="ProtNLM"/>
    </source>
</evidence>
<sequence length="607" mass="67214">MAPALAVLVLAFSQLAPKAALERYRYAIASGSEDRIHSIFAKPEGSAYLFDMAKRLGGWNKLKVAVIPAPPGWDGPGSYWAVIHAAQQIESDHDVVYRMVQGDAGLVLGEEIAEDASCLDAKITDGRATAHIVPATHTVDVLANLLIEGAGKRALLLRLNDTYVLRSAGGHGPVITADDDIPSPHRGDVVRAGGLLIPWVDSVPSELNLLYRGVIPAGLEDRLDEKACYLTAYWFPSLGRLPFPFSAHIIGPANWILRSEGVQTVLGHGGPFPAADNEQDTAYRCEIPISFPKIVCGPFKLAGERTVGGKTFRSYQLDPVQPERAQHDLDEMASAMADFEPMLGPFPFSGYECFDGAEYYGIESYSYTVLRRDVTTRFVSHEMGHTYFGGLTPCAYVHDTWNEGLTTYIDSVVHLRNKDHSLEAGLRTIKTPIPLNRMNIAWANGSATYYRGAYAMNMLADEIGLDKQLSALRRIVADRRGRDTRWDDLRPYFEQEAGRTLDWFWRQWIDGAQFPALKVTDVEPINREGHYQTRVTVAQTGTAQPYRMKFKIWVRDGGLRVEKLVETHAPIETFTLEGDFAPREAGLDVFPFTLADSCAPVSVPRAN</sequence>
<name>A0A931PUY4_FIMGI</name>
<dbReference type="AlphaFoldDB" id="A0A931PUY4"/>
<gene>
    <name evidence="1" type="ORF">HYR64_01005</name>
</gene>
<dbReference type="Proteomes" id="UP000727962">
    <property type="component" value="Unassembled WGS sequence"/>
</dbReference>
<evidence type="ECO:0000313" key="1">
    <source>
        <dbReference type="EMBL" id="MBI1755670.1"/>
    </source>
</evidence>
<accession>A0A931PUY4</accession>
<dbReference type="Gene3D" id="1.10.390.10">
    <property type="entry name" value="Neutral Protease Domain 2"/>
    <property type="match status" value="1"/>
</dbReference>
<dbReference type="EMBL" id="JACOSL010000006">
    <property type="protein sequence ID" value="MBI1755670.1"/>
    <property type="molecule type" value="Genomic_DNA"/>
</dbReference>
<proteinExistence type="predicted"/>
<comment type="caution">
    <text evidence="1">The sequence shown here is derived from an EMBL/GenBank/DDBJ whole genome shotgun (WGS) entry which is preliminary data.</text>
</comment>
<reference evidence="1" key="1">
    <citation type="submission" date="2020-07" db="EMBL/GenBank/DDBJ databases">
        <title>Huge and variable diversity of episymbiotic CPR bacteria and DPANN archaea in groundwater ecosystems.</title>
        <authorList>
            <person name="He C.Y."/>
            <person name="Keren R."/>
            <person name="Whittaker M."/>
            <person name="Farag I.F."/>
            <person name="Doudna J."/>
            <person name="Cate J.H.D."/>
            <person name="Banfield J.F."/>
        </authorList>
    </citation>
    <scope>NUCLEOTIDE SEQUENCE</scope>
    <source>
        <strain evidence="1">NC_groundwater_17_Pr7_B-0.1um_64_12</strain>
    </source>
</reference>
<organism evidence="1 2">
    <name type="scientific">Fimbriimonas ginsengisoli</name>
    <dbReference type="NCBI Taxonomy" id="1005039"/>
    <lineage>
        <taxon>Bacteria</taxon>
        <taxon>Bacillati</taxon>
        <taxon>Armatimonadota</taxon>
        <taxon>Fimbriimonadia</taxon>
        <taxon>Fimbriimonadales</taxon>
        <taxon>Fimbriimonadaceae</taxon>
        <taxon>Fimbriimonas</taxon>
    </lineage>
</organism>